<evidence type="ECO:0000256" key="2">
    <source>
        <dbReference type="ARBA" id="ARBA00022692"/>
    </source>
</evidence>
<feature type="transmembrane region" description="Helical" evidence="6">
    <location>
        <begin position="168"/>
        <end position="190"/>
    </location>
</feature>
<name>A0ABR2HFT6_9EUKA</name>
<accession>A0ABR2HFT6</accession>
<protein>
    <recommendedName>
        <fullName evidence="8">EamA domain-containing protein</fullName>
    </recommendedName>
</protein>
<feature type="transmembrane region" description="Helical" evidence="6">
    <location>
        <begin position="297"/>
        <end position="316"/>
    </location>
</feature>
<dbReference type="SUPFAM" id="SSF103481">
    <property type="entry name" value="Multidrug resistance efflux transporter EmrE"/>
    <property type="match status" value="1"/>
</dbReference>
<comment type="subcellular location">
    <subcellularLocation>
        <location evidence="1">Membrane</location>
        <topology evidence="1">Multi-pass membrane protein</topology>
    </subcellularLocation>
</comment>
<dbReference type="PANTHER" id="PTHR32322:SF2">
    <property type="entry name" value="EAMA DOMAIN-CONTAINING PROTEIN"/>
    <property type="match status" value="1"/>
</dbReference>
<feature type="domain" description="EamA" evidence="8">
    <location>
        <begin position="8"/>
        <end position="149"/>
    </location>
</feature>
<keyword evidence="10" id="KW-1185">Reference proteome</keyword>
<dbReference type="InterPro" id="IPR000620">
    <property type="entry name" value="EamA_dom"/>
</dbReference>
<evidence type="ECO:0000259" key="8">
    <source>
        <dbReference type="Pfam" id="PF00892"/>
    </source>
</evidence>
<keyword evidence="3 6" id="KW-1133">Transmembrane helix</keyword>
<feature type="transmembrane region" description="Helical" evidence="6">
    <location>
        <begin position="238"/>
        <end position="258"/>
    </location>
</feature>
<evidence type="ECO:0000256" key="1">
    <source>
        <dbReference type="ARBA" id="ARBA00004141"/>
    </source>
</evidence>
<feature type="transmembrane region" description="Helical" evidence="6">
    <location>
        <begin position="197"/>
        <end position="218"/>
    </location>
</feature>
<evidence type="ECO:0000256" key="4">
    <source>
        <dbReference type="ARBA" id="ARBA00023136"/>
    </source>
</evidence>
<dbReference type="Pfam" id="PF00892">
    <property type="entry name" value="EamA"/>
    <property type="match status" value="1"/>
</dbReference>
<feature type="transmembrane region" description="Helical" evidence="6">
    <location>
        <begin position="38"/>
        <end position="59"/>
    </location>
</feature>
<reference evidence="9 10" key="1">
    <citation type="submission" date="2024-04" db="EMBL/GenBank/DDBJ databases">
        <title>Tritrichomonas musculus Genome.</title>
        <authorList>
            <person name="Alves-Ferreira E."/>
            <person name="Grigg M."/>
            <person name="Lorenzi H."/>
            <person name="Galac M."/>
        </authorList>
    </citation>
    <scope>NUCLEOTIDE SEQUENCE [LARGE SCALE GENOMIC DNA]</scope>
    <source>
        <strain evidence="9 10">EAF2021</strain>
    </source>
</reference>
<feature type="transmembrane region" description="Helical" evidence="6">
    <location>
        <begin position="137"/>
        <end position="156"/>
    </location>
</feature>
<dbReference type="Proteomes" id="UP001470230">
    <property type="component" value="Unassembled WGS sequence"/>
</dbReference>
<keyword evidence="7" id="KW-0732">Signal</keyword>
<feature type="signal peptide" evidence="7">
    <location>
        <begin position="1"/>
        <end position="19"/>
    </location>
</feature>
<feature type="transmembrane region" description="Helical" evidence="6">
    <location>
        <begin position="265"/>
        <end position="285"/>
    </location>
</feature>
<sequence length="350" mass="38911">MKCSLLIAFSFIFCSVAYGASSAAVTQALKQFTPELIIVFRMVFGCSFCFIVMIFRMIFQKGYATNVRAHFCSGFWPLFHLCVGGLLNLGIPHSLISIAQQWIPSASVQLSKPLTPAVSQILSHFLLPDERFTWMKFAALCCAVVGVVCSAVPSFLHTDSSNDTIHLAIGYVLLIVAVSLFGVASVYLKYKTPNTDITVSSLVQTGISFVFDIIWSLIMDGPKKIQSTLVNATWYGWIWPLMLGVLASGVAVHCFMYLVNNLGAVGANFIPFGQILVGVTLGVAWLHEWAPYKIWEIILSVIGILFLVMAIVIGFWHTKEPKHSTREGEEEEELHQEEEEENRHAHLEEI</sequence>
<keyword evidence="2 6" id="KW-0812">Transmembrane</keyword>
<keyword evidence="4 6" id="KW-0472">Membrane</keyword>
<dbReference type="EMBL" id="JAPFFF010000029">
    <property type="protein sequence ID" value="KAK8846297.1"/>
    <property type="molecule type" value="Genomic_DNA"/>
</dbReference>
<dbReference type="InterPro" id="IPR037185">
    <property type="entry name" value="EmrE-like"/>
</dbReference>
<feature type="region of interest" description="Disordered" evidence="5">
    <location>
        <begin position="322"/>
        <end position="350"/>
    </location>
</feature>
<gene>
    <name evidence="9" type="ORF">M9Y10_020303</name>
</gene>
<evidence type="ECO:0000256" key="3">
    <source>
        <dbReference type="ARBA" id="ARBA00022989"/>
    </source>
</evidence>
<feature type="compositionally biased region" description="Acidic residues" evidence="5">
    <location>
        <begin position="328"/>
        <end position="340"/>
    </location>
</feature>
<dbReference type="InterPro" id="IPR050638">
    <property type="entry name" value="AA-Vitamin_Transporters"/>
</dbReference>
<feature type="chain" id="PRO_5045280087" description="EamA domain-containing protein" evidence="7">
    <location>
        <begin position="20"/>
        <end position="350"/>
    </location>
</feature>
<evidence type="ECO:0000256" key="5">
    <source>
        <dbReference type="SAM" id="MobiDB-lite"/>
    </source>
</evidence>
<evidence type="ECO:0000313" key="9">
    <source>
        <dbReference type="EMBL" id="KAK8846297.1"/>
    </source>
</evidence>
<evidence type="ECO:0000256" key="6">
    <source>
        <dbReference type="SAM" id="Phobius"/>
    </source>
</evidence>
<dbReference type="PANTHER" id="PTHR32322">
    <property type="entry name" value="INNER MEMBRANE TRANSPORTER"/>
    <property type="match status" value="1"/>
</dbReference>
<evidence type="ECO:0000256" key="7">
    <source>
        <dbReference type="SAM" id="SignalP"/>
    </source>
</evidence>
<feature type="compositionally biased region" description="Basic and acidic residues" evidence="5">
    <location>
        <begin position="341"/>
        <end position="350"/>
    </location>
</feature>
<evidence type="ECO:0000313" key="10">
    <source>
        <dbReference type="Proteomes" id="UP001470230"/>
    </source>
</evidence>
<proteinExistence type="predicted"/>
<organism evidence="9 10">
    <name type="scientific">Tritrichomonas musculus</name>
    <dbReference type="NCBI Taxonomy" id="1915356"/>
    <lineage>
        <taxon>Eukaryota</taxon>
        <taxon>Metamonada</taxon>
        <taxon>Parabasalia</taxon>
        <taxon>Tritrichomonadida</taxon>
        <taxon>Tritrichomonadidae</taxon>
        <taxon>Tritrichomonas</taxon>
    </lineage>
</organism>
<comment type="caution">
    <text evidence="9">The sequence shown here is derived from an EMBL/GenBank/DDBJ whole genome shotgun (WGS) entry which is preliminary data.</text>
</comment>